<feature type="chain" id="PRO_5013736121" description="Hydrophobin" evidence="1">
    <location>
        <begin position="19"/>
        <end position="161"/>
    </location>
</feature>
<sequence length="161" mass="16978">WALLCLFLGVREMGFVASVSGGKRDKETDQHEGNQSGAHQIIRGLLCLFLGIATLGVDEDGGQCCPGAIDPAKGVCGYASEGGVIKSDGADADDEDGGRGEDTLEAVVVLNVTYFVEVGVLHLRGIVIECPDVTSHVDQAEQGIGRPLFWDIRIHQGGSKK</sequence>
<dbReference type="AlphaFoldDB" id="A0A2H3CTG7"/>
<proteinExistence type="predicted"/>
<gene>
    <name evidence="2" type="ORF">ARMGADRAFT_1040828</name>
</gene>
<name>A0A2H3CTG7_ARMGA</name>
<accession>A0A2H3CTG7</accession>
<evidence type="ECO:0008006" key="4">
    <source>
        <dbReference type="Google" id="ProtNLM"/>
    </source>
</evidence>
<keyword evidence="1" id="KW-0732">Signal</keyword>
<keyword evidence="3" id="KW-1185">Reference proteome</keyword>
<evidence type="ECO:0000313" key="2">
    <source>
        <dbReference type="EMBL" id="PBK79413.1"/>
    </source>
</evidence>
<dbReference type="Proteomes" id="UP000217790">
    <property type="component" value="Unassembled WGS sequence"/>
</dbReference>
<feature type="non-terminal residue" evidence="2">
    <location>
        <position position="1"/>
    </location>
</feature>
<organism evidence="2 3">
    <name type="scientific">Armillaria gallica</name>
    <name type="common">Bulbous honey fungus</name>
    <name type="synonym">Armillaria bulbosa</name>
    <dbReference type="NCBI Taxonomy" id="47427"/>
    <lineage>
        <taxon>Eukaryota</taxon>
        <taxon>Fungi</taxon>
        <taxon>Dikarya</taxon>
        <taxon>Basidiomycota</taxon>
        <taxon>Agaricomycotina</taxon>
        <taxon>Agaricomycetes</taxon>
        <taxon>Agaricomycetidae</taxon>
        <taxon>Agaricales</taxon>
        <taxon>Marasmiineae</taxon>
        <taxon>Physalacriaceae</taxon>
        <taxon>Armillaria</taxon>
    </lineage>
</organism>
<reference evidence="3" key="1">
    <citation type="journal article" date="2017" name="Nat. Ecol. Evol.">
        <title>Genome expansion and lineage-specific genetic innovations in the forest pathogenic fungi Armillaria.</title>
        <authorList>
            <person name="Sipos G."/>
            <person name="Prasanna A.N."/>
            <person name="Walter M.C."/>
            <person name="O'Connor E."/>
            <person name="Balint B."/>
            <person name="Krizsan K."/>
            <person name="Kiss B."/>
            <person name="Hess J."/>
            <person name="Varga T."/>
            <person name="Slot J."/>
            <person name="Riley R."/>
            <person name="Boka B."/>
            <person name="Rigling D."/>
            <person name="Barry K."/>
            <person name="Lee J."/>
            <person name="Mihaltcheva S."/>
            <person name="LaButti K."/>
            <person name="Lipzen A."/>
            <person name="Waldron R."/>
            <person name="Moloney N.M."/>
            <person name="Sperisen C."/>
            <person name="Kredics L."/>
            <person name="Vagvoelgyi C."/>
            <person name="Patrignani A."/>
            <person name="Fitzpatrick D."/>
            <person name="Nagy I."/>
            <person name="Doyle S."/>
            <person name="Anderson J.B."/>
            <person name="Grigoriev I.V."/>
            <person name="Gueldener U."/>
            <person name="Muensterkoetter M."/>
            <person name="Nagy L.G."/>
        </authorList>
    </citation>
    <scope>NUCLEOTIDE SEQUENCE [LARGE SCALE GENOMIC DNA]</scope>
    <source>
        <strain evidence="3">Ar21-2</strain>
    </source>
</reference>
<dbReference type="EMBL" id="KZ293778">
    <property type="protein sequence ID" value="PBK79413.1"/>
    <property type="molecule type" value="Genomic_DNA"/>
</dbReference>
<dbReference type="InParanoid" id="A0A2H3CTG7"/>
<feature type="signal peptide" evidence="1">
    <location>
        <begin position="1"/>
        <end position="18"/>
    </location>
</feature>
<evidence type="ECO:0000256" key="1">
    <source>
        <dbReference type="SAM" id="SignalP"/>
    </source>
</evidence>
<evidence type="ECO:0000313" key="3">
    <source>
        <dbReference type="Proteomes" id="UP000217790"/>
    </source>
</evidence>
<protein>
    <recommendedName>
        <fullName evidence="4">Hydrophobin</fullName>
    </recommendedName>
</protein>